<proteinExistence type="predicted"/>
<organism evidence="3 4">
    <name type="scientific">Zopfia rhizophila CBS 207.26</name>
    <dbReference type="NCBI Taxonomy" id="1314779"/>
    <lineage>
        <taxon>Eukaryota</taxon>
        <taxon>Fungi</taxon>
        <taxon>Dikarya</taxon>
        <taxon>Ascomycota</taxon>
        <taxon>Pezizomycotina</taxon>
        <taxon>Dothideomycetes</taxon>
        <taxon>Dothideomycetes incertae sedis</taxon>
        <taxon>Zopfiaceae</taxon>
        <taxon>Zopfia</taxon>
    </lineage>
</organism>
<keyword evidence="4" id="KW-1185">Reference proteome</keyword>
<reference evidence="3" key="1">
    <citation type="journal article" date="2020" name="Stud. Mycol.">
        <title>101 Dothideomycetes genomes: a test case for predicting lifestyles and emergence of pathogens.</title>
        <authorList>
            <person name="Haridas S."/>
            <person name="Albert R."/>
            <person name="Binder M."/>
            <person name="Bloem J."/>
            <person name="Labutti K."/>
            <person name="Salamov A."/>
            <person name="Andreopoulos B."/>
            <person name="Baker S."/>
            <person name="Barry K."/>
            <person name="Bills G."/>
            <person name="Bluhm B."/>
            <person name="Cannon C."/>
            <person name="Castanera R."/>
            <person name="Culley D."/>
            <person name="Daum C."/>
            <person name="Ezra D."/>
            <person name="Gonzalez J."/>
            <person name="Henrissat B."/>
            <person name="Kuo A."/>
            <person name="Liang C."/>
            <person name="Lipzen A."/>
            <person name="Lutzoni F."/>
            <person name="Magnuson J."/>
            <person name="Mondo S."/>
            <person name="Nolan M."/>
            <person name="Ohm R."/>
            <person name="Pangilinan J."/>
            <person name="Park H.-J."/>
            <person name="Ramirez L."/>
            <person name="Alfaro M."/>
            <person name="Sun H."/>
            <person name="Tritt A."/>
            <person name="Yoshinaga Y."/>
            <person name="Zwiers L.-H."/>
            <person name="Turgeon B."/>
            <person name="Goodwin S."/>
            <person name="Spatafora J."/>
            <person name="Crous P."/>
            <person name="Grigoriev I."/>
        </authorList>
    </citation>
    <scope>NUCLEOTIDE SEQUENCE</scope>
    <source>
        <strain evidence="3">CBS 207.26</strain>
    </source>
</reference>
<sequence>MTVDWFWVAVYPAIVVAVLDPLIMIGQCIYHRQENNNRRISEGARITVLNKTVDNVTIEFTSIKSERERRERKGEREELEREELEREELEREELEREELEREEWKEERRWLIEELKKRGRQVSVLEAERKEKGKGLREEKNAIWWLSVFRRTRPEERAPA</sequence>
<name>A0A6A6EF16_9PEZI</name>
<gene>
    <name evidence="3" type="ORF">K469DRAFT_682262</name>
</gene>
<feature type="region of interest" description="Disordered" evidence="1">
    <location>
        <begin position="65"/>
        <end position="97"/>
    </location>
</feature>
<accession>A0A6A6EF16</accession>
<evidence type="ECO:0000313" key="4">
    <source>
        <dbReference type="Proteomes" id="UP000800200"/>
    </source>
</evidence>
<evidence type="ECO:0000256" key="1">
    <source>
        <dbReference type="SAM" id="MobiDB-lite"/>
    </source>
</evidence>
<feature type="compositionally biased region" description="Basic and acidic residues" evidence="1">
    <location>
        <begin position="65"/>
        <end position="79"/>
    </location>
</feature>
<feature type="compositionally biased region" description="Acidic residues" evidence="1">
    <location>
        <begin position="80"/>
        <end position="97"/>
    </location>
</feature>
<keyword evidence="2" id="KW-1133">Transmembrane helix</keyword>
<evidence type="ECO:0000256" key="2">
    <source>
        <dbReference type="SAM" id="Phobius"/>
    </source>
</evidence>
<keyword evidence="2" id="KW-0472">Membrane</keyword>
<dbReference type="Proteomes" id="UP000800200">
    <property type="component" value="Unassembled WGS sequence"/>
</dbReference>
<protein>
    <submittedName>
        <fullName evidence="3">Uncharacterized protein</fullName>
    </submittedName>
</protein>
<keyword evidence="2" id="KW-0812">Transmembrane</keyword>
<evidence type="ECO:0000313" key="3">
    <source>
        <dbReference type="EMBL" id="KAF2190111.1"/>
    </source>
</evidence>
<dbReference type="AlphaFoldDB" id="A0A6A6EF16"/>
<dbReference type="EMBL" id="ML994619">
    <property type="protein sequence ID" value="KAF2190111.1"/>
    <property type="molecule type" value="Genomic_DNA"/>
</dbReference>
<feature type="transmembrane region" description="Helical" evidence="2">
    <location>
        <begin position="6"/>
        <end position="30"/>
    </location>
</feature>